<feature type="domain" description="Tyrosine specific protein phosphatases" evidence="7">
    <location>
        <begin position="132"/>
        <end position="196"/>
    </location>
</feature>
<dbReference type="AlphaFoldDB" id="A0A833W4U0"/>
<sequence length="682" mass="74339">MKPENAIFIEPRRRWEARKDPPSSGLQANLPLLQSIKLRTAKNSVGSFHHIKRAYIATMSMRKAPGLRLQTAIVQDNVPVEVAPGLFVGSIHAAFNVEILKSHRISHVLNLAGSYATFPDDFTYLSLSIRDKEYASLLSCLPIAAVFIDAGLKNGGVLVHCAGGRSRSPAVAMAFLMMKEQVSYSAILAHVKTLRPVVSLNAGFEAQLKCLETARGNVFLANQHILQARLTRLTQQHDNGELVNGVAKKHRQPSNQCPPLLKKEFSIEMLASGCDDRGMIGERVPSGFCLSTPLASGCLKETTRQTSPSSFIPALRSMGTMFGCQQCGEHLFCAGAVIHHQDIFKVTCQPHGGHNTRFLGALRGQTVIEFTDNTVSHISVGEEQVVATITKKPLLSQLRLRPHSPSVTMGNGSRTAGTSSGRQKNSSSALSMPNVDSESVQNGDENPGTGLPQPFQILQPARRPATEESKRTSTVIPSPHIINGESRKKSGSGLWRSLTYFKGTRRGLKAAFEDKKAHGQLQIRTELLELHKPAVLATSRAEDANPPEIGHTSEHLGFLKRNAMEWNRNIQQLANISNNDLSQTSGGSIADQIAALLDEDSTFLTTLSGCKRWFVDPQLWMIDQATACPEGEIRCPRETCGVVVGEWRWEGLRSDCGGNIAPAFAMKRDAVCILGNITSQAK</sequence>
<gene>
    <name evidence="8" type="ORF">GN244_ATG05391</name>
    <name evidence="9" type="ORF">GN958_ATG13651</name>
</gene>
<proteinExistence type="inferred from homology"/>
<feature type="compositionally biased region" description="Polar residues" evidence="5">
    <location>
        <begin position="405"/>
        <end position="444"/>
    </location>
</feature>
<dbReference type="EMBL" id="WSZM01000105">
    <property type="protein sequence ID" value="KAF4042319.1"/>
    <property type="molecule type" value="Genomic_DNA"/>
</dbReference>
<protein>
    <recommendedName>
        <fullName evidence="2">protein-tyrosine-phosphatase</fullName>
        <ecNumber evidence="2">3.1.3.48</ecNumber>
    </recommendedName>
</protein>
<evidence type="ECO:0000256" key="4">
    <source>
        <dbReference type="ARBA" id="ARBA00022912"/>
    </source>
</evidence>
<comment type="similarity">
    <text evidence="1">Belongs to the protein-tyrosine phosphatase family. Non-receptor class dual specificity subfamily.</text>
</comment>
<dbReference type="PROSITE" id="PS00383">
    <property type="entry name" value="TYR_PHOSPHATASE_1"/>
    <property type="match status" value="1"/>
</dbReference>
<keyword evidence="4" id="KW-0904">Protein phosphatase</keyword>
<dbReference type="PANTHER" id="PTHR45848">
    <property type="entry name" value="DUAL SPECIFICITY PROTEIN PHOSPHATASE 12 FAMILY MEMBER"/>
    <property type="match status" value="1"/>
</dbReference>
<name>A0A833W4U0_PHYIN</name>
<dbReference type="PROSITE" id="PS50056">
    <property type="entry name" value="TYR_PHOSPHATASE_2"/>
    <property type="match status" value="1"/>
</dbReference>
<evidence type="ECO:0000313" key="9">
    <source>
        <dbReference type="EMBL" id="KAF4137183.1"/>
    </source>
</evidence>
<organism evidence="8 10">
    <name type="scientific">Phytophthora infestans</name>
    <name type="common">Potato late blight agent</name>
    <name type="synonym">Botrytis infestans</name>
    <dbReference type="NCBI Taxonomy" id="4787"/>
    <lineage>
        <taxon>Eukaryota</taxon>
        <taxon>Sar</taxon>
        <taxon>Stramenopiles</taxon>
        <taxon>Oomycota</taxon>
        <taxon>Peronosporomycetes</taxon>
        <taxon>Peronosporales</taxon>
        <taxon>Peronosporaceae</taxon>
        <taxon>Phytophthora</taxon>
    </lineage>
</organism>
<evidence type="ECO:0000256" key="2">
    <source>
        <dbReference type="ARBA" id="ARBA00013064"/>
    </source>
</evidence>
<comment type="caution">
    <text evidence="8">The sequence shown here is derived from an EMBL/GenBank/DDBJ whole genome shotgun (WGS) entry which is preliminary data.</text>
</comment>
<evidence type="ECO:0000259" key="7">
    <source>
        <dbReference type="PROSITE" id="PS50056"/>
    </source>
</evidence>
<dbReference type="InterPro" id="IPR016130">
    <property type="entry name" value="Tyr_Pase_AS"/>
</dbReference>
<feature type="domain" description="Tyrosine-protein phosphatase" evidence="6">
    <location>
        <begin position="78"/>
        <end position="217"/>
    </location>
</feature>
<evidence type="ECO:0000256" key="3">
    <source>
        <dbReference type="ARBA" id="ARBA00022801"/>
    </source>
</evidence>
<dbReference type="SMART" id="SM00195">
    <property type="entry name" value="DSPc"/>
    <property type="match status" value="1"/>
</dbReference>
<dbReference type="GO" id="GO:0008138">
    <property type="term" value="F:protein tyrosine/serine/threonine phosphatase activity"/>
    <property type="evidence" value="ECO:0007669"/>
    <property type="project" value="TreeGrafter"/>
</dbReference>
<dbReference type="InterPro" id="IPR000387">
    <property type="entry name" value="Tyr_Pase_dom"/>
</dbReference>
<dbReference type="CDD" id="cd14498">
    <property type="entry name" value="DSP"/>
    <property type="match status" value="1"/>
</dbReference>
<evidence type="ECO:0000313" key="10">
    <source>
        <dbReference type="Proteomes" id="UP000602510"/>
    </source>
</evidence>
<dbReference type="GO" id="GO:0004725">
    <property type="term" value="F:protein tyrosine phosphatase activity"/>
    <property type="evidence" value="ECO:0007669"/>
    <property type="project" value="UniProtKB-EC"/>
</dbReference>
<dbReference type="PROSITE" id="PS50054">
    <property type="entry name" value="TYR_PHOSPHATASE_DUAL"/>
    <property type="match status" value="1"/>
</dbReference>
<dbReference type="Pfam" id="PF00782">
    <property type="entry name" value="DSPc"/>
    <property type="match status" value="1"/>
</dbReference>
<dbReference type="Proteomes" id="UP000602510">
    <property type="component" value="Unassembled WGS sequence"/>
</dbReference>
<dbReference type="EC" id="3.1.3.48" evidence="2"/>
<dbReference type="SUPFAM" id="SSF52799">
    <property type="entry name" value="(Phosphotyrosine protein) phosphatases II"/>
    <property type="match status" value="1"/>
</dbReference>
<keyword evidence="10" id="KW-1185">Reference proteome</keyword>
<accession>A0A833W4U0</accession>
<keyword evidence="3" id="KW-0378">Hydrolase</keyword>
<dbReference type="InterPro" id="IPR000340">
    <property type="entry name" value="Dual-sp_phosphatase_cat-dom"/>
</dbReference>
<evidence type="ECO:0000259" key="6">
    <source>
        <dbReference type="PROSITE" id="PS50054"/>
    </source>
</evidence>
<dbReference type="InterPro" id="IPR029021">
    <property type="entry name" value="Prot-tyrosine_phosphatase-like"/>
</dbReference>
<feature type="region of interest" description="Disordered" evidence="5">
    <location>
        <begin position="397"/>
        <end position="490"/>
    </location>
</feature>
<reference evidence="8" key="1">
    <citation type="submission" date="2020-04" db="EMBL/GenBank/DDBJ databases">
        <title>Hybrid Assembly of Korean Phytophthora infestans isolates.</title>
        <authorList>
            <person name="Prokchorchik M."/>
            <person name="Lee Y."/>
            <person name="Seo J."/>
            <person name="Cho J.-H."/>
            <person name="Park Y.-E."/>
            <person name="Jang D.-C."/>
            <person name="Im J.-S."/>
            <person name="Choi J.-G."/>
            <person name="Park H.-J."/>
            <person name="Lee G.-B."/>
            <person name="Lee Y.-G."/>
            <person name="Hong S.-Y."/>
            <person name="Cho K."/>
            <person name="Sohn K.H."/>
        </authorList>
    </citation>
    <scope>NUCLEOTIDE SEQUENCE</scope>
    <source>
        <strain evidence="8">KR_1_A1</strain>
        <strain evidence="9">KR_2_A2</strain>
    </source>
</reference>
<evidence type="ECO:0000256" key="5">
    <source>
        <dbReference type="SAM" id="MobiDB-lite"/>
    </source>
</evidence>
<dbReference type="Proteomes" id="UP000704712">
    <property type="component" value="Unassembled WGS sequence"/>
</dbReference>
<evidence type="ECO:0000313" key="8">
    <source>
        <dbReference type="EMBL" id="KAF4042319.1"/>
    </source>
</evidence>
<dbReference type="Gene3D" id="3.90.190.10">
    <property type="entry name" value="Protein tyrosine phosphatase superfamily"/>
    <property type="match status" value="1"/>
</dbReference>
<dbReference type="InterPro" id="IPR020422">
    <property type="entry name" value="TYR_PHOSPHATASE_DUAL_dom"/>
</dbReference>
<evidence type="ECO:0000256" key="1">
    <source>
        <dbReference type="ARBA" id="ARBA00008601"/>
    </source>
</evidence>
<dbReference type="PANTHER" id="PTHR45848:SF4">
    <property type="entry name" value="DUAL SPECIFICITY PROTEIN PHOSPHATASE 12"/>
    <property type="match status" value="1"/>
</dbReference>
<dbReference type="EMBL" id="JAACNO010001856">
    <property type="protein sequence ID" value="KAF4137183.1"/>
    <property type="molecule type" value="Genomic_DNA"/>
</dbReference>